<dbReference type="SUPFAM" id="SSF48576">
    <property type="entry name" value="Terpenoid synthases"/>
    <property type="match status" value="1"/>
</dbReference>
<evidence type="ECO:0000256" key="4">
    <source>
        <dbReference type="ARBA" id="ARBA00022723"/>
    </source>
</evidence>
<dbReference type="EMBL" id="VRYY01000107">
    <property type="protein sequence ID" value="MBG3876358.1"/>
    <property type="molecule type" value="Genomic_DNA"/>
</dbReference>
<gene>
    <name evidence="7" type="ORF">FVW20_04785</name>
</gene>
<organism evidence="7 8">
    <name type="scientific">Nitratidesulfovibrio oxamicus</name>
    <dbReference type="NCBI Taxonomy" id="32016"/>
    <lineage>
        <taxon>Bacteria</taxon>
        <taxon>Pseudomonadati</taxon>
        <taxon>Thermodesulfobacteriota</taxon>
        <taxon>Desulfovibrionia</taxon>
        <taxon>Desulfovibrionales</taxon>
        <taxon>Desulfovibrionaceae</taxon>
        <taxon>Nitratidesulfovibrio</taxon>
    </lineage>
</organism>
<proteinExistence type="inferred from homology"/>
<dbReference type="Proteomes" id="UP001194469">
    <property type="component" value="Unassembled WGS sequence"/>
</dbReference>
<accession>A0ABS0J3R0</accession>
<comment type="similarity">
    <text evidence="2 6">Belongs to the FPP/GGPP synthase family.</text>
</comment>
<keyword evidence="4" id="KW-0479">Metal-binding</keyword>
<dbReference type="Gene3D" id="1.10.600.10">
    <property type="entry name" value="Farnesyl Diphosphate Synthase"/>
    <property type="match status" value="1"/>
</dbReference>
<comment type="caution">
    <text evidence="7">The sequence shown here is derived from an EMBL/GenBank/DDBJ whole genome shotgun (WGS) entry which is preliminary data.</text>
</comment>
<evidence type="ECO:0000313" key="7">
    <source>
        <dbReference type="EMBL" id="MBG3876358.1"/>
    </source>
</evidence>
<keyword evidence="3 6" id="KW-0808">Transferase</keyword>
<evidence type="ECO:0000256" key="1">
    <source>
        <dbReference type="ARBA" id="ARBA00001946"/>
    </source>
</evidence>
<dbReference type="PANTHER" id="PTHR12001:SF69">
    <property type="entry name" value="ALL TRANS-POLYPRENYL-DIPHOSPHATE SYNTHASE PDSS1"/>
    <property type="match status" value="1"/>
</dbReference>
<dbReference type="InterPro" id="IPR033749">
    <property type="entry name" value="Polyprenyl_synt_CS"/>
</dbReference>
<name>A0ABS0J3R0_9BACT</name>
<dbReference type="InterPro" id="IPR000092">
    <property type="entry name" value="Polyprenyl_synt"/>
</dbReference>
<keyword evidence="8" id="KW-1185">Reference proteome</keyword>
<evidence type="ECO:0000256" key="3">
    <source>
        <dbReference type="ARBA" id="ARBA00022679"/>
    </source>
</evidence>
<comment type="cofactor">
    <cofactor evidence="1">
        <name>Mg(2+)</name>
        <dbReference type="ChEBI" id="CHEBI:18420"/>
    </cofactor>
</comment>
<dbReference type="InterPro" id="IPR008949">
    <property type="entry name" value="Isoprenoid_synthase_dom_sf"/>
</dbReference>
<reference evidence="7 8" key="1">
    <citation type="submission" date="2019-08" db="EMBL/GenBank/DDBJ databases">
        <authorList>
            <person name="Luo N."/>
        </authorList>
    </citation>
    <scope>NUCLEOTIDE SEQUENCE [LARGE SCALE GENOMIC DNA]</scope>
    <source>
        <strain evidence="7 8">NCIMB 9442</strain>
    </source>
</reference>
<dbReference type="RefSeq" id="WP_196608521.1">
    <property type="nucleotide sequence ID" value="NZ_VRYY01000107.1"/>
</dbReference>
<dbReference type="PANTHER" id="PTHR12001">
    <property type="entry name" value="GERANYLGERANYL PYROPHOSPHATE SYNTHASE"/>
    <property type="match status" value="1"/>
</dbReference>
<evidence type="ECO:0000313" key="8">
    <source>
        <dbReference type="Proteomes" id="UP001194469"/>
    </source>
</evidence>
<dbReference type="SFLD" id="SFLDS00005">
    <property type="entry name" value="Isoprenoid_Synthase_Type_I"/>
    <property type="match status" value="1"/>
</dbReference>
<dbReference type="PROSITE" id="PS00723">
    <property type="entry name" value="POLYPRENYL_SYNTHASE_1"/>
    <property type="match status" value="1"/>
</dbReference>
<protein>
    <submittedName>
        <fullName evidence="7">Polyprenyl synthetase family protein</fullName>
    </submittedName>
</protein>
<keyword evidence="5" id="KW-0460">Magnesium</keyword>
<dbReference type="SFLD" id="SFLDG01017">
    <property type="entry name" value="Polyprenyl_Transferase_Like"/>
    <property type="match status" value="1"/>
</dbReference>
<evidence type="ECO:0000256" key="2">
    <source>
        <dbReference type="ARBA" id="ARBA00006706"/>
    </source>
</evidence>
<evidence type="ECO:0000256" key="5">
    <source>
        <dbReference type="ARBA" id="ARBA00022842"/>
    </source>
</evidence>
<dbReference type="Pfam" id="PF00348">
    <property type="entry name" value="polyprenyl_synt"/>
    <property type="match status" value="1"/>
</dbReference>
<sequence length="331" mass="35487">MLKLKAYLATELPRINKTLDAEVAVLHPLVRPVAEHVLRAGGKRLRPLLTLLTARTLGAEGGGLFRKASGPDLYPLACSVELLHSATLLHDDILDGADLRRGLPAAHTVFGQTETVLAGDALLALANRIVARYGDARLTETIAEAIVRTATGEIVEIAHQRSTDHGHDTYIDIITGKTAWMLRASCELGALAAQAPDEAVQAAAGFGLNLGIAFQIVDDALDFAASSKDTGKPVGGDLREGKLTPPLIYYLETLTPQDRDAFVTRFRQGTFDDAAVAEVAADLRARGCDAKTRELAASYLDKASSCLDALPDTSERRILRQSIDYVLNRGT</sequence>
<dbReference type="CDD" id="cd00685">
    <property type="entry name" value="Trans_IPPS_HT"/>
    <property type="match status" value="1"/>
</dbReference>
<evidence type="ECO:0000256" key="6">
    <source>
        <dbReference type="RuleBase" id="RU004466"/>
    </source>
</evidence>